<evidence type="ECO:0000256" key="8">
    <source>
        <dbReference type="SAM" id="SignalP"/>
    </source>
</evidence>
<name>A0A6P1Y150_9SPIR</name>
<keyword evidence="5 8" id="KW-0732">Signal</keyword>
<evidence type="ECO:0000256" key="2">
    <source>
        <dbReference type="ARBA" id="ARBA00004442"/>
    </source>
</evidence>
<dbReference type="GO" id="GO:0005576">
    <property type="term" value="C:extracellular region"/>
    <property type="evidence" value="ECO:0007669"/>
    <property type="project" value="UniProtKB-SubCell"/>
</dbReference>
<dbReference type="EMBL" id="CP048020">
    <property type="protein sequence ID" value="QHX43109.1"/>
    <property type="molecule type" value="Genomic_DNA"/>
</dbReference>
<feature type="chain" id="PRO_5026776020" description="Polymorphic outer membrane protein" evidence="8">
    <location>
        <begin position="19"/>
        <end position="1207"/>
    </location>
</feature>
<dbReference type="InterPro" id="IPR012332">
    <property type="entry name" value="Autotransporter_pectin_lyase_C"/>
</dbReference>
<dbReference type="Gene3D" id="2.160.20.20">
    <property type="match status" value="2"/>
</dbReference>
<dbReference type="SMART" id="SM00710">
    <property type="entry name" value="PbH1"/>
    <property type="match status" value="9"/>
</dbReference>
<organism evidence="9 10">
    <name type="scientific">Treponema vincentii</name>
    <dbReference type="NCBI Taxonomy" id="69710"/>
    <lineage>
        <taxon>Bacteria</taxon>
        <taxon>Pseudomonadati</taxon>
        <taxon>Spirochaetota</taxon>
        <taxon>Spirochaetia</taxon>
        <taxon>Spirochaetales</taxon>
        <taxon>Treponemataceae</taxon>
        <taxon>Treponema</taxon>
    </lineage>
</organism>
<sequence length="1207" mass="127934">MRKAFIVLTGILFTLLFATCKQFTADIDDYLSRWSSEAFIQSSTIDKKTYNDGSSIPSVASADKVTITLKVQNPKSFRFVIPSASETRKIVEFAHFAGTKPVAGTDYELIQRSADTLKLVYKKSFLENAEWGEKDISSTITLYANDGRPPFKQTFTIPLKVNTPPPKPGYAVAKTTGTTAYYVLCITVPDMDKTAGGGLLHKDLACIEVNGTPYTFSVDEGQHKFTKPEGPVFITHSDVEKLSNQPNDAIPTDSSWVLYYKTDVKVESGAAKKDYTIKLIDEKGLASDIVNASTKPNKPEAEIVRITKGEKIPGSGSGSSDTDPIIIGTDGDKAEIRIASATANTTVHCTRTDTGTSIPYDGNPVTVPLPLNGGNEKQYKLEYYTDGTGFAATPVKTIYYKVVKAHTVTYRVEIVDEVAGGTIETGSSGQKTSGTVSVAHGNSVTFTAKSDTNWNVAGWKKNNDEVNGTNGAYTLSNVTADKTVTVKFYQSTLKNPATWKDLARAVKSAPDNATLTIDGEIKATSDAGNNGEIVINKNLTIKRANGASSAVIDANKSTGSKPKHRIFKVESGKTLTLENLTLKNGKAEGSDGPGDGGAIYVHGASVKITGCTLTDNTANKNGGAVYATKRGDNAAHVTISGGSINGNTVTINSGFGGGIYINDGCELTLKDNVTVKDNKAARGGGVRANKSTVTMNGCTFEGNKSTHGDASNGCGGVYVNGGTVTMQSCTLKSNDGKVRAGGLLVEGGAKVTMDGCTITGNTATTGGGIYITGGSSIVTLNNGVQIKDNTATTGGGVYVQDGTFKMSGSAIVTPSTGSDQYTPGKNDVYLKTGQAITVDGTLSNNPAARITPEEYKENVPVLRGGSGVTLKNETGKFIVPPQKVTVESEDWNVFWYIADNGNLKAEVENSSLLQEVISSRPNNTPFIIKLGNIDDLQTVEIPGHKKIMLKADRDVTLTCPNNGHDHYKHLQVQRDATLILEGKIKLQGADYGDKDHYALCVEKDGNAEIKDGVTITGFKNTGRGTVFVDGNLTMSGGTITGNKARNKGDGTAYDDGKGGGVYICPDRSFTMTGGTISDNEAGNGGGVYVSADGPQYIYGNFIMKGGTIKNNKATVSSVYSYIEYTGHGGGVCTQGNFEMRGGTITGNQSERNCKAVQLEHDFYWYGGDIKDNGGANQTVSGIRAVADRNGGLYYFHNSTKNPHKEPS</sequence>
<dbReference type="InterPro" id="IPR003368">
    <property type="entry name" value="POMP_repeat"/>
</dbReference>
<evidence type="ECO:0000256" key="1">
    <source>
        <dbReference type="ARBA" id="ARBA00004196"/>
    </source>
</evidence>
<proteinExistence type="predicted"/>
<keyword evidence="6" id="KW-0472">Membrane</keyword>
<dbReference type="Pfam" id="PF02415">
    <property type="entry name" value="Chlam_PMP"/>
    <property type="match status" value="1"/>
</dbReference>
<dbReference type="RefSeq" id="WP_162663439.1">
    <property type="nucleotide sequence ID" value="NZ_CP048020.1"/>
</dbReference>
<dbReference type="InterPro" id="IPR011050">
    <property type="entry name" value="Pectin_lyase_fold/virulence"/>
</dbReference>
<dbReference type="AlphaFoldDB" id="A0A6P1Y150"/>
<keyword evidence="7" id="KW-0998">Cell outer membrane</keyword>
<reference evidence="9 10" key="1">
    <citation type="submission" date="2020-01" db="EMBL/GenBank/DDBJ databases">
        <title>Complete genome sequence of a human oral phylogroup 1 Treponema sp. strain ATCC 700766, originally isolated from periodontitis dental plaque.</title>
        <authorList>
            <person name="Chan Y."/>
            <person name="Huo Y.-B."/>
            <person name="Yu X.-L."/>
            <person name="Zeng H."/>
            <person name="Leung W.-K."/>
            <person name="Watt R.M."/>
        </authorList>
    </citation>
    <scope>NUCLEOTIDE SEQUENCE [LARGE SCALE GENOMIC DNA]</scope>
    <source>
        <strain evidence="9 10">OMZ 804</strain>
    </source>
</reference>
<feature type="signal peptide" evidence="8">
    <location>
        <begin position="1"/>
        <end position="18"/>
    </location>
</feature>
<keyword evidence="4" id="KW-0964">Secreted</keyword>
<evidence type="ECO:0000256" key="4">
    <source>
        <dbReference type="ARBA" id="ARBA00022525"/>
    </source>
</evidence>
<accession>A0A6P1Y150</accession>
<dbReference type="PANTHER" id="PTHR11319">
    <property type="entry name" value="G PROTEIN-COUPLED RECEPTOR-RELATED"/>
    <property type="match status" value="1"/>
</dbReference>
<dbReference type="InterPro" id="IPR006626">
    <property type="entry name" value="PbH1"/>
</dbReference>
<dbReference type="PANTHER" id="PTHR11319:SF35">
    <property type="entry name" value="OUTER MEMBRANE PROTEIN PMPC-RELATED"/>
    <property type="match status" value="1"/>
</dbReference>
<evidence type="ECO:0000313" key="9">
    <source>
        <dbReference type="EMBL" id="QHX43109.1"/>
    </source>
</evidence>
<evidence type="ECO:0000256" key="7">
    <source>
        <dbReference type="ARBA" id="ARBA00023237"/>
    </source>
</evidence>
<evidence type="ECO:0000256" key="3">
    <source>
        <dbReference type="ARBA" id="ARBA00004613"/>
    </source>
</evidence>
<evidence type="ECO:0000313" key="10">
    <source>
        <dbReference type="Proteomes" id="UP000464374"/>
    </source>
</evidence>
<evidence type="ECO:0008006" key="11">
    <source>
        <dbReference type="Google" id="ProtNLM"/>
    </source>
</evidence>
<evidence type="ECO:0000256" key="5">
    <source>
        <dbReference type="ARBA" id="ARBA00022729"/>
    </source>
</evidence>
<comment type="subcellular location">
    <subcellularLocation>
        <location evidence="1">Cell envelope</location>
    </subcellularLocation>
    <subcellularLocation>
        <location evidence="2">Cell outer membrane</location>
    </subcellularLocation>
    <subcellularLocation>
        <location evidence="3">Secreted</location>
    </subcellularLocation>
</comment>
<dbReference type="KEGG" id="trz:GWP43_06240"/>
<dbReference type="GO" id="GO:0009279">
    <property type="term" value="C:cell outer membrane"/>
    <property type="evidence" value="ECO:0007669"/>
    <property type="project" value="UniProtKB-SubCell"/>
</dbReference>
<evidence type="ECO:0000256" key="6">
    <source>
        <dbReference type="ARBA" id="ARBA00023136"/>
    </source>
</evidence>
<protein>
    <recommendedName>
        <fullName evidence="11">Polymorphic outer membrane protein</fullName>
    </recommendedName>
</protein>
<gene>
    <name evidence="9" type="ORF">GWP43_06240</name>
</gene>
<dbReference type="SUPFAM" id="SSF51126">
    <property type="entry name" value="Pectin lyase-like"/>
    <property type="match status" value="2"/>
</dbReference>
<dbReference type="Proteomes" id="UP000464374">
    <property type="component" value="Chromosome"/>
</dbReference>